<protein>
    <submittedName>
        <fullName evidence="2">Uncharacterized protein</fullName>
    </submittedName>
</protein>
<dbReference type="AlphaFoldDB" id="A0A1I7WNV6"/>
<dbReference type="Proteomes" id="UP000095283">
    <property type="component" value="Unplaced"/>
</dbReference>
<reference evidence="2" key="1">
    <citation type="submission" date="2016-11" db="UniProtKB">
        <authorList>
            <consortium name="WormBaseParasite"/>
        </authorList>
    </citation>
    <scope>IDENTIFICATION</scope>
</reference>
<accession>A0A1I7WNV6</accession>
<organism evidence="1 2">
    <name type="scientific">Heterorhabditis bacteriophora</name>
    <name type="common">Entomopathogenic nematode worm</name>
    <dbReference type="NCBI Taxonomy" id="37862"/>
    <lineage>
        <taxon>Eukaryota</taxon>
        <taxon>Metazoa</taxon>
        <taxon>Ecdysozoa</taxon>
        <taxon>Nematoda</taxon>
        <taxon>Chromadorea</taxon>
        <taxon>Rhabditida</taxon>
        <taxon>Rhabditina</taxon>
        <taxon>Rhabditomorpha</taxon>
        <taxon>Strongyloidea</taxon>
        <taxon>Heterorhabditidae</taxon>
        <taxon>Heterorhabditis</taxon>
    </lineage>
</organism>
<evidence type="ECO:0000313" key="2">
    <source>
        <dbReference type="WBParaSite" id="Hba_06834"/>
    </source>
</evidence>
<evidence type="ECO:0000313" key="1">
    <source>
        <dbReference type="Proteomes" id="UP000095283"/>
    </source>
</evidence>
<dbReference type="InterPro" id="IPR001888">
    <property type="entry name" value="Transposase_1"/>
</dbReference>
<proteinExistence type="predicted"/>
<dbReference type="WBParaSite" id="Hba_06834">
    <property type="protein sequence ID" value="Hba_06834"/>
    <property type="gene ID" value="Hba_06834"/>
</dbReference>
<keyword evidence="1" id="KW-1185">Reference proteome</keyword>
<sequence>MLYVWWDWEGILHYELLERNQTERPNRQHGVLLLHGNKFELTVSDNQIYFYPRILFFFF</sequence>
<name>A0A1I7WNV6_HETBA</name>
<dbReference type="Pfam" id="PF01359">
    <property type="entry name" value="Transposase_1"/>
    <property type="match status" value="1"/>
</dbReference>